<evidence type="ECO:0000259" key="1">
    <source>
        <dbReference type="PROSITE" id="PS50097"/>
    </source>
</evidence>
<accession>A0A2U7UCQ4</accession>
<dbReference type="PROSITE" id="PS50097">
    <property type="entry name" value="BTB"/>
    <property type="match status" value="1"/>
</dbReference>
<organism evidence="2">
    <name type="scientific">Pandoravirus neocaledonia</name>
    <dbReference type="NCBI Taxonomy" id="2107708"/>
    <lineage>
        <taxon>Viruses</taxon>
        <taxon>Pandoravirus</taxon>
    </lineage>
</organism>
<reference evidence="2" key="1">
    <citation type="journal article" date="2018" name="Nat. Commun.">
        <title>Diversity and evolution of the emerging Pandoraviridae family.</title>
        <authorList>
            <person name="Legendre M."/>
            <person name="Fabre E."/>
            <person name="Poirot O."/>
            <person name="Jeudy S."/>
            <person name="Lartigue A."/>
            <person name="Alempic J.M."/>
            <person name="Beucher L."/>
            <person name="Philippe N."/>
            <person name="Bertaux L."/>
            <person name="Christo-Foroux E."/>
            <person name="Labadie K."/>
            <person name="Coute Y."/>
            <person name="Abergel C."/>
            <person name="Claverie J.M."/>
        </authorList>
    </citation>
    <scope>NUCLEOTIDE SEQUENCE [LARGE SCALE GENOMIC DNA]</scope>
    <source>
        <strain evidence="2">Neocaledonia</strain>
    </source>
</reference>
<dbReference type="EMBL" id="MG011690">
    <property type="protein sequence ID" value="AVK76248.1"/>
    <property type="molecule type" value="Genomic_DNA"/>
</dbReference>
<dbReference type="Proteomes" id="UP000249287">
    <property type="component" value="Segment"/>
</dbReference>
<feature type="domain" description="BTB" evidence="1">
    <location>
        <begin position="32"/>
        <end position="108"/>
    </location>
</feature>
<sequence>MISDSSDDEGDDYGRMSHLPSASLGSVRRVHCDCVIQASAKGASPDSAVEAHRAVLARAAYFGRLFEHADPDRVQERDDEGKRIFRLVYAVTFPFSSESLAFLVKCLYMPSCVDQIETCSDPVDVVQASLFLGMPAAYTDALIDSAFAQLLAQVKSDPCADAIGQLGAFVLHVLASDVEPPLKRAILERTLGTLNEADRDTISTNHADLMPVAHYEPVSAVGDVVAGEDGGRWRRWRRLRIAVDNIDPKGGASTVAWQGLVFGARFRFTNYDREPLLGVVVSCAPQGETLGAWPWGAESPDGVVDAEARLVRLRVMAYHPTCGSSTKLPLHALTSMYKSRSGRDDPRAAHEASLPKGTHLAPFAVARSSHTKTAAQRKTLEAFMTKYEHGGPTARSLVACEVIIDVQEIDF</sequence>
<protein>
    <submittedName>
        <fullName evidence="2">BTB domain containing protein</fullName>
    </submittedName>
</protein>
<gene>
    <name evidence="2" type="ORF">pneo_cds_641</name>
</gene>
<dbReference type="InterPro" id="IPR000210">
    <property type="entry name" value="BTB/POZ_dom"/>
</dbReference>
<proteinExistence type="predicted"/>
<evidence type="ECO:0000313" key="2">
    <source>
        <dbReference type="EMBL" id="AVK76248.1"/>
    </source>
</evidence>
<name>A0A2U7UCQ4_9VIRU</name>
<dbReference type="GeneID" id="36842961"/>
<dbReference type="KEGG" id="vg:36842961"/>
<dbReference type="RefSeq" id="YP_009482251.1">
    <property type="nucleotide sequence ID" value="NC_037666.1"/>
</dbReference>